<reference evidence="1 2" key="1">
    <citation type="submission" date="2024-02" db="EMBL/GenBank/DDBJ databases">
        <title>Bacteria isolated from the canopy kelp, Nereocystis luetkeana.</title>
        <authorList>
            <person name="Pfister C.A."/>
            <person name="Younker I.T."/>
            <person name="Light S.H."/>
        </authorList>
    </citation>
    <scope>NUCLEOTIDE SEQUENCE [LARGE SCALE GENOMIC DNA]</scope>
    <source>
        <strain evidence="1 2">TI.1.05</strain>
    </source>
</reference>
<protein>
    <submittedName>
        <fullName evidence="1">Uncharacterized protein</fullName>
    </submittedName>
</protein>
<sequence>EQLSNIAKKLGASAELQQQFLTANTTIQVLNMTKQAVLDIATVVCIEALIFAKTIVHVSI</sequence>
<evidence type="ECO:0000313" key="1">
    <source>
        <dbReference type="EMBL" id="MEL0631060.1"/>
    </source>
</evidence>
<comment type="caution">
    <text evidence="1">The sequence shown here is derived from an EMBL/GenBank/DDBJ whole genome shotgun (WGS) entry which is preliminary data.</text>
</comment>
<dbReference type="RefSeq" id="WP_341599183.1">
    <property type="nucleotide sequence ID" value="NZ_JBAKAZ010000407.1"/>
</dbReference>
<proteinExistence type="predicted"/>
<dbReference type="EMBL" id="JBAKAZ010000407">
    <property type="protein sequence ID" value="MEL0631060.1"/>
    <property type="molecule type" value="Genomic_DNA"/>
</dbReference>
<accession>A0ABU9GUQ0</accession>
<feature type="non-terminal residue" evidence="1">
    <location>
        <position position="1"/>
    </location>
</feature>
<name>A0ABU9GUQ0_9GAMM</name>
<keyword evidence="2" id="KW-1185">Reference proteome</keyword>
<organism evidence="1 2">
    <name type="scientific">Psychromonas aquatilis</name>
    <dbReference type="NCBI Taxonomy" id="2005072"/>
    <lineage>
        <taxon>Bacteria</taxon>
        <taxon>Pseudomonadati</taxon>
        <taxon>Pseudomonadota</taxon>
        <taxon>Gammaproteobacteria</taxon>
        <taxon>Alteromonadales</taxon>
        <taxon>Psychromonadaceae</taxon>
        <taxon>Psychromonas</taxon>
    </lineage>
</organism>
<dbReference type="Proteomes" id="UP001369082">
    <property type="component" value="Unassembled WGS sequence"/>
</dbReference>
<evidence type="ECO:0000313" key="2">
    <source>
        <dbReference type="Proteomes" id="UP001369082"/>
    </source>
</evidence>
<gene>
    <name evidence="1" type="ORF">V6256_15960</name>
</gene>